<dbReference type="InterPro" id="IPR051918">
    <property type="entry name" value="STPP_CPPED1"/>
</dbReference>
<dbReference type="PANTHER" id="PTHR43143">
    <property type="entry name" value="METALLOPHOSPHOESTERASE, CALCINEURIN SUPERFAMILY"/>
    <property type="match status" value="1"/>
</dbReference>
<proteinExistence type="predicted"/>
<dbReference type="Pfam" id="PF00149">
    <property type="entry name" value="Metallophos"/>
    <property type="match status" value="1"/>
</dbReference>
<accession>A0ABZ2JYK4</accession>
<evidence type="ECO:0000259" key="1">
    <source>
        <dbReference type="Pfam" id="PF00149"/>
    </source>
</evidence>
<protein>
    <submittedName>
        <fullName evidence="2">Metallophosphoesterase</fullName>
    </submittedName>
</protein>
<sequence>MRMPTLTLGIVTDLHFGPEAHFRGKLRKLTHHAASLTEAFVDRMNREVMPDLIVNLGDDIEDESREADLVRYAECQSILRKAHAPLINVAGNHDLVNLTRSDLLASWHREGPLYYALDHGEWHLVVLHTIERKDQDIRIPRAQLDWLREDLQKTTRPTIVFMHHSASEQDVDDSRWFSGRPELALVHERADLRAILEESKKVRAVFNGHLHRNHFDVIHGIPYITIQSLIENLDDDAPGRPSAAHAIVRLTPERIIIRIQGPDPARYQIEL</sequence>
<keyword evidence="3" id="KW-1185">Reference proteome</keyword>
<dbReference type="RefSeq" id="WP_394842198.1">
    <property type="nucleotide sequence ID" value="NZ_CP089982.1"/>
</dbReference>
<dbReference type="SUPFAM" id="SSF56300">
    <property type="entry name" value="Metallo-dependent phosphatases"/>
    <property type="match status" value="1"/>
</dbReference>
<name>A0ABZ2JYK4_9BACT</name>
<dbReference type="InterPro" id="IPR004843">
    <property type="entry name" value="Calcineurin-like_PHP"/>
</dbReference>
<evidence type="ECO:0000313" key="3">
    <source>
        <dbReference type="Proteomes" id="UP001379533"/>
    </source>
</evidence>
<dbReference type="Gene3D" id="3.60.21.10">
    <property type="match status" value="1"/>
</dbReference>
<reference evidence="2 3" key="1">
    <citation type="submission" date="2021-12" db="EMBL/GenBank/DDBJ databases">
        <title>Discovery of the Pendulisporaceae a myxobacterial family with distinct sporulation behavior and unique specialized metabolism.</title>
        <authorList>
            <person name="Garcia R."/>
            <person name="Popoff A."/>
            <person name="Bader C.D."/>
            <person name="Loehr J."/>
            <person name="Walesch S."/>
            <person name="Walt C."/>
            <person name="Boldt J."/>
            <person name="Bunk B."/>
            <person name="Haeckl F.J.F.P.J."/>
            <person name="Gunesch A.P."/>
            <person name="Birkelbach J."/>
            <person name="Nuebel U."/>
            <person name="Pietschmann T."/>
            <person name="Bach T."/>
            <person name="Mueller R."/>
        </authorList>
    </citation>
    <scope>NUCLEOTIDE SEQUENCE [LARGE SCALE GENOMIC DNA]</scope>
    <source>
        <strain evidence="2 3">MSr12523</strain>
    </source>
</reference>
<evidence type="ECO:0000313" key="2">
    <source>
        <dbReference type="EMBL" id="WXA91578.1"/>
    </source>
</evidence>
<dbReference type="EMBL" id="CP089982">
    <property type="protein sequence ID" value="WXA91578.1"/>
    <property type="molecule type" value="Genomic_DNA"/>
</dbReference>
<dbReference type="PANTHER" id="PTHR43143:SF1">
    <property type="entry name" value="SERINE_THREONINE-PROTEIN PHOSPHATASE CPPED1"/>
    <property type="match status" value="1"/>
</dbReference>
<dbReference type="Proteomes" id="UP001379533">
    <property type="component" value="Chromosome"/>
</dbReference>
<organism evidence="2 3">
    <name type="scientific">Pendulispora brunnea</name>
    <dbReference type="NCBI Taxonomy" id="2905690"/>
    <lineage>
        <taxon>Bacteria</taxon>
        <taxon>Pseudomonadati</taxon>
        <taxon>Myxococcota</taxon>
        <taxon>Myxococcia</taxon>
        <taxon>Myxococcales</taxon>
        <taxon>Sorangiineae</taxon>
        <taxon>Pendulisporaceae</taxon>
        <taxon>Pendulispora</taxon>
    </lineage>
</organism>
<feature type="domain" description="Calcineurin-like phosphoesterase" evidence="1">
    <location>
        <begin position="7"/>
        <end position="212"/>
    </location>
</feature>
<gene>
    <name evidence="2" type="ORF">LZC95_34605</name>
</gene>
<dbReference type="InterPro" id="IPR029052">
    <property type="entry name" value="Metallo-depent_PP-like"/>
</dbReference>